<comment type="caution">
    <text evidence="5">The sequence shown here is derived from an EMBL/GenBank/DDBJ whole genome shotgun (WGS) entry which is preliminary data.</text>
</comment>
<dbReference type="GO" id="GO:0047522">
    <property type="term" value="F:15-oxoprostaglandin 13-reductase [NAD(P)+] activity"/>
    <property type="evidence" value="ECO:0007669"/>
    <property type="project" value="UniProtKB-EC"/>
</dbReference>
<keyword evidence="3" id="KW-0560">Oxidoreductase</keyword>
<evidence type="ECO:0000259" key="4">
    <source>
        <dbReference type="SMART" id="SM00829"/>
    </source>
</evidence>
<reference evidence="5" key="2">
    <citation type="submission" date="2020-11" db="EMBL/GenBank/DDBJ databases">
        <authorList>
            <person name="McCartney M.A."/>
            <person name="Auch B."/>
            <person name="Kono T."/>
            <person name="Mallez S."/>
            <person name="Becker A."/>
            <person name="Gohl D.M."/>
            <person name="Silverstein K.A.T."/>
            <person name="Koren S."/>
            <person name="Bechman K.B."/>
            <person name="Herman A."/>
            <person name="Abrahante J.E."/>
            <person name="Garbe J."/>
        </authorList>
    </citation>
    <scope>NUCLEOTIDE SEQUENCE</scope>
    <source>
        <strain evidence="5">Duluth1</strain>
        <tissue evidence="5">Whole animal</tissue>
    </source>
</reference>
<dbReference type="PROSITE" id="PS01162">
    <property type="entry name" value="QOR_ZETA_CRYSTAL"/>
    <property type="match status" value="1"/>
</dbReference>
<dbReference type="InterPro" id="IPR002364">
    <property type="entry name" value="Quin_OxRdtase/zeta-crystal_CS"/>
</dbReference>
<dbReference type="InterPro" id="IPR036291">
    <property type="entry name" value="NAD(P)-bd_dom_sf"/>
</dbReference>
<dbReference type="InterPro" id="IPR013154">
    <property type="entry name" value="ADH-like_N"/>
</dbReference>
<dbReference type="GO" id="GO:0008270">
    <property type="term" value="F:zinc ion binding"/>
    <property type="evidence" value="ECO:0007669"/>
    <property type="project" value="InterPro"/>
</dbReference>
<dbReference type="PANTHER" id="PTHR43677">
    <property type="entry name" value="SHORT-CHAIN DEHYDROGENASE/REDUCTASE"/>
    <property type="match status" value="1"/>
</dbReference>
<dbReference type="InterPro" id="IPR020843">
    <property type="entry name" value="ER"/>
</dbReference>
<dbReference type="SUPFAM" id="SSF51735">
    <property type="entry name" value="NAD(P)-binding Rossmann-fold domains"/>
    <property type="match status" value="1"/>
</dbReference>
<dbReference type="Pfam" id="PF08240">
    <property type="entry name" value="ADH_N"/>
    <property type="match status" value="1"/>
</dbReference>
<evidence type="ECO:0000313" key="5">
    <source>
        <dbReference type="EMBL" id="KAH3727722.1"/>
    </source>
</evidence>
<protein>
    <recommendedName>
        <fullName evidence="2">15-oxoprostaglandin 13-reductase</fullName>
        <ecNumber evidence="2">1.3.1.48</ecNumber>
    </recommendedName>
</protein>
<dbReference type="InterPro" id="IPR011032">
    <property type="entry name" value="GroES-like_sf"/>
</dbReference>
<dbReference type="Gene3D" id="3.90.180.10">
    <property type="entry name" value="Medium-chain alcohol dehydrogenases, catalytic domain"/>
    <property type="match status" value="1"/>
</dbReference>
<dbReference type="SMART" id="SM00829">
    <property type="entry name" value="PKS_ER"/>
    <property type="match status" value="1"/>
</dbReference>
<dbReference type="OrthoDB" id="9992527at2759"/>
<name>A0A9D4HP17_DREPO</name>
<dbReference type="EC" id="1.3.1.48" evidence="2"/>
<dbReference type="GO" id="GO:0005739">
    <property type="term" value="C:mitochondrion"/>
    <property type="evidence" value="ECO:0007669"/>
    <property type="project" value="TreeGrafter"/>
</dbReference>
<gene>
    <name evidence="5" type="ORF">DPMN_053665</name>
</gene>
<dbReference type="Proteomes" id="UP000828390">
    <property type="component" value="Unassembled WGS sequence"/>
</dbReference>
<reference evidence="5" key="1">
    <citation type="journal article" date="2019" name="bioRxiv">
        <title>The Genome of the Zebra Mussel, Dreissena polymorpha: A Resource for Invasive Species Research.</title>
        <authorList>
            <person name="McCartney M.A."/>
            <person name="Auch B."/>
            <person name="Kono T."/>
            <person name="Mallez S."/>
            <person name="Zhang Y."/>
            <person name="Obille A."/>
            <person name="Becker A."/>
            <person name="Abrahante J.E."/>
            <person name="Garbe J."/>
            <person name="Badalamenti J.P."/>
            <person name="Herman A."/>
            <person name="Mangelson H."/>
            <person name="Liachko I."/>
            <person name="Sullivan S."/>
            <person name="Sone E.D."/>
            <person name="Koren S."/>
            <person name="Silverstein K.A.T."/>
            <person name="Beckman K.B."/>
            <person name="Gohl D.M."/>
        </authorList>
    </citation>
    <scope>NUCLEOTIDE SEQUENCE</scope>
    <source>
        <strain evidence="5">Duluth1</strain>
        <tissue evidence="5">Whole animal</tissue>
    </source>
</reference>
<keyword evidence="6" id="KW-1185">Reference proteome</keyword>
<dbReference type="AlphaFoldDB" id="A0A9D4HP17"/>
<dbReference type="Gene3D" id="3.40.50.720">
    <property type="entry name" value="NAD(P)-binding Rossmann-like Domain"/>
    <property type="match status" value="1"/>
</dbReference>
<feature type="domain" description="Enoyl reductase (ER)" evidence="4">
    <location>
        <begin position="20"/>
        <end position="341"/>
    </location>
</feature>
<dbReference type="InterPro" id="IPR013149">
    <property type="entry name" value="ADH-like_C"/>
</dbReference>
<comment type="similarity">
    <text evidence="1">Belongs to the zinc-containing alcohol dehydrogenase family. Quinone oxidoreductase subfamily.</text>
</comment>
<evidence type="ECO:0000256" key="3">
    <source>
        <dbReference type="ARBA" id="ARBA00023002"/>
    </source>
</evidence>
<sequence>MASTAPTEIRKLVATRASTNFREVVQVVTVPTPEPGDGELLVKNMFLGINASDINNTAGRYFSNAEYPIDTGFEALAEVVSAGPNAVYKPGQALIYLQSGAFCDYKIVKAATVVPLPAPKPEFLPFILSGNTAAISLDKVGEIKSGETVLVTAAAGGTGQIAVQWAKLAGCHVIGTCSSDEKVQFLKELGCDRPVNYTRENLKDVLTKEYPNGIDVIYETVGGDMFDTCVESLAVHGRLIVIGVIESYESKKDYVLPKALANLPSTLLVKSASVRGFFLKQFGSDIGPYMKKQVQYFSEGKLKSFVDKGEGTASGPFIGLEKVADAVEYLYTKKSKGKIIVQM</sequence>
<dbReference type="InterPro" id="IPR051397">
    <property type="entry name" value="Zn-ADH-like_protein"/>
</dbReference>
<dbReference type="FunFam" id="3.40.50.720:FF:000121">
    <property type="entry name" value="Prostaglandin reductase 2"/>
    <property type="match status" value="1"/>
</dbReference>
<evidence type="ECO:0000256" key="2">
    <source>
        <dbReference type="ARBA" id="ARBA00011981"/>
    </source>
</evidence>
<dbReference type="PANTHER" id="PTHR43677:SF3">
    <property type="entry name" value="PROSTAGLANDIN REDUCTASE 3"/>
    <property type="match status" value="1"/>
</dbReference>
<dbReference type="SUPFAM" id="SSF50129">
    <property type="entry name" value="GroES-like"/>
    <property type="match status" value="1"/>
</dbReference>
<proteinExistence type="inferred from homology"/>
<dbReference type="EMBL" id="JAIWYP010000012">
    <property type="protein sequence ID" value="KAH3727722.1"/>
    <property type="molecule type" value="Genomic_DNA"/>
</dbReference>
<evidence type="ECO:0000256" key="1">
    <source>
        <dbReference type="ARBA" id="ARBA00010371"/>
    </source>
</evidence>
<accession>A0A9D4HP17</accession>
<dbReference type="Pfam" id="PF00107">
    <property type="entry name" value="ADH_zinc_N"/>
    <property type="match status" value="1"/>
</dbReference>
<organism evidence="5 6">
    <name type="scientific">Dreissena polymorpha</name>
    <name type="common">Zebra mussel</name>
    <name type="synonym">Mytilus polymorpha</name>
    <dbReference type="NCBI Taxonomy" id="45954"/>
    <lineage>
        <taxon>Eukaryota</taxon>
        <taxon>Metazoa</taxon>
        <taxon>Spiralia</taxon>
        <taxon>Lophotrochozoa</taxon>
        <taxon>Mollusca</taxon>
        <taxon>Bivalvia</taxon>
        <taxon>Autobranchia</taxon>
        <taxon>Heteroconchia</taxon>
        <taxon>Euheterodonta</taxon>
        <taxon>Imparidentia</taxon>
        <taxon>Neoheterodontei</taxon>
        <taxon>Myida</taxon>
        <taxon>Dreissenoidea</taxon>
        <taxon>Dreissenidae</taxon>
        <taxon>Dreissena</taxon>
    </lineage>
</organism>
<evidence type="ECO:0000313" key="6">
    <source>
        <dbReference type="Proteomes" id="UP000828390"/>
    </source>
</evidence>